<feature type="transmembrane region" description="Helical" evidence="8">
    <location>
        <begin position="37"/>
        <end position="55"/>
    </location>
</feature>
<dbReference type="GO" id="GO:0055085">
    <property type="term" value="P:transmembrane transport"/>
    <property type="evidence" value="ECO:0007669"/>
    <property type="project" value="TreeGrafter"/>
</dbReference>
<evidence type="ECO:0000256" key="7">
    <source>
        <dbReference type="ARBA" id="ARBA00023136"/>
    </source>
</evidence>
<evidence type="ECO:0000256" key="4">
    <source>
        <dbReference type="ARBA" id="ARBA00022475"/>
    </source>
</evidence>
<name>A0A3D8PFV3_9BACI</name>
<comment type="similarity">
    <text evidence="2">Belongs to the autoinducer-2 exporter (AI-2E) (TC 2.A.86) family.</text>
</comment>
<sequence>MWIRHSFFKYITGALLIVIFIYFLGKIDYFLYPFQKLIGTLFFPIVIAGLLYYILRPVVFLFSKSKYIPRSIAILVVYSLITGIVFLIFHFGGESISEQVNHMVKVIPENMEEMTGEAEQFMDEKNINMFSVDQLKQKGMTYLGNLTQSIGQNITDIVMAITSVATVLIIVPFILFYLLKEGDQLIPFLLKFIPENHNAEGKKILKDIDGTIAAYIIGQLTVALVDGVLMYLGYLIIGLDYAAFLAIFVVITAVVPFLGPLLGILPAIVFGAIQSPEMVLYILIVLVIVQQLEGNLVSPLVLGNKLDIHPLTIILLLVVAGSIYGFIGILIAVPLYAVLKVTIKNLYRFYRLRQPIAKKY</sequence>
<keyword evidence="5 8" id="KW-0812">Transmembrane</keyword>
<evidence type="ECO:0000256" key="5">
    <source>
        <dbReference type="ARBA" id="ARBA00022692"/>
    </source>
</evidence>
<feature type="transmembrane region" description="Helical" evidence="8">
    <location>
        <begin position="212"/>
        <end position="237"/>
    </location>
</feature>
<evidence type="ECO:0000313" key="10">
    <source>
        <dbReference type="Proteomes" id="UP000256520"/>
    </source>
</evidence>
<evidence type="ECO:0000256" key="1">
    <source>
        <dbReference type="ARBA" id="ARBA00004651"/>
    </source>
</evidence>
<feature type="transmembrane region" description="Helical" evidence="8">
    <location>
        <begin position="7"/>
        <end position="25"/>
    </location>
</feature>
<dbReference type="Proteomes" id="UP000256520">
    <property type="component" value="Unassembled WGS sequence"/>
</dbReference>
<feature type="transmembrane region" description="Helical" evidence="8">
    <location>
        <begin position="280"/>
        <end position="301"/>
    </location>
</feature>
<feature type="transmembrane region" description="Helical" evidence="8">
    <location>
        <begin position="243"/>
        <end position="273"/>
    </location>
</feature>
<comment type="caution">
    <text evidence="9">The sequence shown here is derived from an EMBL/GenBank/DDBJ whole genome shotgun (WGS) entry which is preliminary data.</text>
</comment>
<organism evidence="9 10">
    <name type="scientific">Oceanobacillus chungangensis</name>
    <dbReference type="NCBI Taxonomy" id="1229152"/>
    <lineage>
        <taxon>Bacteria</taxon>
        <taxon>Bacillati</taxon>
        <taxon>Bacillota</taxon>
        <taxon>Bacilli</taxon>
        <taxon>Bacillales</taxon>
        <taxon>Bacillaceae</taxon>
        <taxon>Oceanobacillus</taxon>
    </lineage>
</organism>
<dbReference type="PANTHER" id="PTHR21716">
    <property type="entry name" value="TRANSMEMBRANE PROTEIN"/>
    <property type="match status" value="1"/>
</dbReference>
<dbReference type="GO" id="GO:0005886">
    <property type="term" value="C:plasma membrane"/>
    <property type="evidence" value="ECO:0007669"/>
    <property type="project" value="UniProtKB-SubCell"/>
</dbReference>
<evidence type="ECO:0000313" key="9">
    <source>
        <dbReference type="EMBL" id="RDW14966.1"/>
    </source>
</evidence>
<keyword evidence="3" id="KW-0813">Transport</keyword>
<evidence type="ECO:0000256" key="8">
    <source>
        <dbReference type="SAM" id="Phobius"/>
    </source>
</evidence>
<feature type="transmembrane region" description="Helical" evidence="8">
    <location>
        <begin position="157"/>
        <end position="179"/>
    </location>
</feature>
<proteinExistence type="inferred from homology"/>
<dbReference type="PANTHER" id="PTHR21716:SF53">
    <property type="entry name" value="PERMEASE PERM-RELATED"/>
    <property type="match status" value="1"/>
</dbReference>
<keyword evidence="4" id="KW-1003">Cell membrane</keyword>
<dbReference type="InterPro" id="IPR002549">
    <property type="entry name" value="AI-2E-like"/>
</dbReference>
<accession>A0A3D8PFV3</accession>
<dbReference type="Pfam" id="PF01594">
    <property type="entry name" value="AI-2E_transport"/>
    <property type="match status" value="1"/>
</dbReference>
<dbReference type="EMBL" id="PIOD01000030">
    <property type="protein sequence ID" value="RDW14966.1"/>
    <property type="molecule type" value="Genomic_DNA"/>
</dbReference>
<keyword evidence="7 8" id="KW-0472">Membrane</keyword>
<keyword evidence="6 8" id="KW-1133">Transmembrane helix</keyword>
<evidence type="ECO:0000256" key="3">
    <source>
        <dbReference type="ARBA" id="ARBA00022448"/>
    </source>
</evidence>
<feature type="transmembrane region" description="Helical" evidence="8">
    <location>
        <begin position="67"/>
        <end position="91"/>
    </location>
</feature>
<evidence type="ECO:0000256" key="2">
    <source>
        <dbReference type="ARBA" id="ARBA00009773"/>
    </source>
</evidence>
<protein>
    <submittedName>
        <fullName evidence="9">AI-2E family transporter</fullName>
    </submittedName>
</protein>
<gene>
    <name evidence="9" type="ORF">CWR45_19050</name>
</gene>
<dbReference type="AlphaFoldDB" id="A0A3D8PFV3"/>
<dbReference type="OrthoDB" id="9793390at2"/>
<feature type="transmembrane region" description="Helical" evidence="8">
    <location>
        <begin position="313"/>
        <end position="339"/>
    </location>
</feature>
<dbReference type="RefSeq" id="WP_115751428.1">
    <property type="nucleotide sequence ID" value="NZ_PIOD01000030.1"/>
</dbReference>
<reference evidence="10" key="1">
    <citation type="submission" date="2017-11" db="EMBL/GenBank/DDBJ databases">
        <authorList>
            <person name="Zhu W."/>
        </authorList>
    </citation>
    <scope>NUCLEOTIDE SEQUENCE [LARGE SCALE GENOMIC DNA]</scope>
    <source>
        <strain evidence="10">CAU 1051</strain>
    </source>
</reference>
<evidence type="ECO:0000256" key="6">
    <source>
        <dbReference type="ARBA" id="ARBA00022989"/>
    </source>
</evidence>
<keyword evidence="10" id="KW-1185">Reference proteome</keyword>
<comment type="subcellular location">
    <subcellularLocation>
        <location evidence="1">Cell membrane</location>
        <topology evidence="1">Multi-pass membrane protein</topology>
    </subcellularLocation>
</comment>